<dbReference type="SUPFAM" id="SSF46689">
    <property type="entry name" value="Homeodomain-like"/>
    <property type="match status" value="1"/>
</dbReference>
<evidence type="ECO:0000259" key="6">
    <source>
        <dbReference type="PROSITE" id="PS50977"/>
    </source>
</evidence>
<dbReference type="Pfam" id="PF00440">
    <property type="entry name" value="TetR_N"/>
    <property type="match status" value="1"/>
</dbReference>
<proteinExistence type="predicted"/>
<dbReference type="SUPFAM" id="SSF48498">
    <property type="entry name" value="Tetracyclin repressor-like, C-terminal domain"/>
    <property type="match status" value="1"/>
</dbReference>
<dbReference type="PANTHER" id="PTHR30055">
    <property type="entry name" value="HTH-TYPE TRANSCRIPTIONAL REGULATOR RUTR"/>
    <property type="match status" value="1"/>
</dbReference>
<dbReference type="InterPro" id="IPR050109">
    <property type="entry name" value="HTH-type_TetR-like_transc_reg"/>
</dbReference>
<evidence type="ECO:0000256" key="3">
    <source>
        <dbReference type="ARBA" id="ARBA00023163"/>
    </source>
</evidence>
<dbReference type="PANTHER" id="PTHR30055:SF146">
    <property type="entry name" value="HTH-TYPE TRANSCRIPTIONAL DUAL REGULATOR CECR"/>
    <property type="match status" value="1"/>
</dbReference>
<dbReference type="InterPro" id="IPR001647">
    <property type="entry name" value="HTH_TetR"/>
</dbReference>
<dbReference type="InterPro" id="IPR036271">
    <property type="entry name" value="Tet_transcr_reg_TetR-rel_C_sf"/>
</dbReference>
<feature type="DNA-binding region" description="H-T-H motif" evidence="4">
    <location>
        <begin position="86"/>
        <end position="105"/>
    </location>
</feature>
<comment type="caution">
    <text evidence="7">The sequence shown here is derived from an EMBL/GenBank/DDBJ whole genome shotgun (WGS) entry which is preliminary data.</text>
</comment>
<sequence>MATNQMSTHARPCTTRRRIPFGDTVGRHDTMADMATENQAAAEPRRGAGTPRSAQRATREAGRSTRAAILSAASGLFRERGLAGASVSDIARAADVFPSQIAYYFGTKDRLFVETACHDVRHAAREVERAGARARTPAEYVRAIVTEALAQPSLLTFAEAMLLAGRHPELSEPITRTFDVLHREGERAARDTLSRHDWTLRTTPDIEARAFWATVIGVVMQRAATGEAFQTNTTEAAVALVLNPFASTPS</sequence>
<dbReference type="Pfam" id="PF16914">
    <property type="entry name" value="TetR_C_12"/>
    <property type="match status" value="1"/>
</dbReference>
<evidence type="ECO:0000256" key="2">
    <source>
        <dbReference type="ARBA" id="ARBA00023125"/>
    </source>
</evidence>
<dbReference type="OrthoDB" id="1669699at2"/>
<protein>
    <submittedName>
        <fullName evidence="7">TetR family transcriptional regulator</fullName>
    </submittedName>
</protein>
<reference evidence="7 8" key="1">
    <citation type="submission" date="2019-06" db="EMBL/GenBank/DDBJ databases">
        <title>Sequencing the genomes of 1000 actinobacteria strains.</title>
        <authorList>
            <person name="Klenk H.-P."/>
        </authorList>
    </citation>
    <scope>NUCLEOTIDE SEQUENCE [LARGE SCALE GENOMIC DNA]</scope>
    <source>
        <strain evidence="7 8">DSM 102200</strain>
    </source>
</reference>
<dbReference type="Gene3D" id="1.10.357.10">
    <property type="entry name" value="Tetracycline Repressor, domain 2"/>
    <property type="match status" value="1"/>
</dbReference>
<organism evidence="7 8">
    <name type="scientific">Actinoallomurus bryophytorum</name>
    <dbReference type="NCBI Taxonomy" id="1490222"/>
    <lineage>
        <taxon>Bacteria</taxon>
        <taxon>Bacillati</taxon>
        <taxon>Actinomycetota</taxon>
        <taxon>Actinomycetes</taxon>
        <taxon>Streptosporangiales</taxon>
        <taxon>Thermomonosporaceae</taxon>
        <taxon>Actinoallomurus</taxon>
    </lineage>
</organism>
<dbReference type="InterPro" id="IPR011075">
    <property type="entry name" value="TetR_C"/>
</dbReference>
<dbReference type="GO" id="GO:0000976">
    <property type="term" value="F:transcription cis-regulatory region binding"/>
    <property type="evidence" value="ECO:0007669"/>
    <property type="project" value="TreeGrafter"/>
</dbReference>
<accession>A0A543CNC2</accession>
<evidence type="ECO:0000256" key="4">
    <source>
        <dbReference type="PROSITE-ProRule" id="PRU00335"/>
    </source>
</evidence>
<keyword evidence="3" id="KW-0804">Transcription</keyword>
<evidence type="ECO:0000313" key="7">
    <source>
        <dbReference type="EMBL" id="TQL98460.1"/>
    </source>
</evidence>
<evidence type="ECO:0000256" key="5">
    <source>
        <dbReference type="SAM" id="MobiDB-lite"/>
    </source>
</evidence>
<name>A0A543CNC2_9ACTN</name>
<dbReference type="PRINTS" id="PR00455">
    <property type="entry name" value="HTHTETR"/>
</dbReference>
<gene>
    <name evidence="7" type="ORF">FB559_4086</name>
</gene>
<feature type="domain" description="HTH tetR-type" evidence="6">
    <location>
        <begin position="63"/>
        <end position="123"/>
    </location>
</feature>
<evidence type="ECO:0000313" key="8">
    <source>
        <dbReference type="Proteomes" id="UP000316096"/>
    </source>
</evidence>
<feature type="region of interest" description="Disordered" evidence="5">
    <location>
        <begin position="37"/>
        <end position="65"/>
    </location>
</feature>
<dbReference type="GO" id="GO:0003700">
    <property type="term" value="F:DNA-binding transcription factor activity"/>
    <property type="evidence" value="ECO:0007669"/>
    <property type="project" value="TreeGrafter"/>
</dbReference>
<keyword evidence="8" id="KW-1185">Reference proteome</keyword>
<keyword evidence="2 4" id="KW-0238">DNA-binding</keyword>
<dbReference type="InterPro" id="IPR009057">
    <property type="entry name" value="Homeodomain-like_sf"/>
</dbReference>
<keyword evidence="1" id="KW-0805">Transcription regulation</keyword>
<dbReference type="Proteomes" id="UP000316096">
    <property type="component" value="Unassembled WGS sequence"/>
</dbReference>
<dbReference type="EMBL" id="VFOZ01000001">
    <property type="protein sequence ID" value="TQL98460.1"/>
    <property type="molecule type" value="Genomic_DNA"/>
</dbReference>
<feature type="region of interest" description="Disordered" evidence="5">
    <location>
        <begin position="1"/>
        <end position="25"/>
    </location>
</feature>
<dbReference type="AlphaFoldDB" id="A0A543CNC2"/>
<dbReference type="PROSITE" id="PS50977">
    <property type="entry name" value="HTH_TETR_2"/>
    <property type="match status" value="1"/>
</dbReference>
<evidence type="ECO:0000256" key="1">
    <source>
        <dbReference type="ARBA" id="ARBA00023015"/>
    </source>
</evidence>